<accession>A0A1M6VYN6</accession>
<evidence type="ECO:0000313" key="3">
    <source>
        <dbReference type="Proteomes" id="UP000184191"/>
    </source>
</evidence>
<evidence type="ECO:0000256" key="1">
    <source>
        <dbReference type="SAM" id="MobiDB-lite"/>
    </source>
</evidence>
<dbReference type="Proteomes" id="UP000184191">
    <property type="component" value="Unassembled WGS sequence"/>
</dbReference>
<dbReference type="EMBL" id="FRBN01000002">
    <property type="protein sequence ID" value="SHK86602.1"/>
    <property type="molecule type" value="Genomic_DNA"/>
</dbReference>
<gene>
    <name evidence="2" type="ORF">SAMN05444414_1028</name>
</gene>
<evidence type="ECO:0000313" key="2">
    <source>
        <dbReference type="EMBL" id="SHK86602.1"/>
    </source>
</evidence>
<feature type="region of interest" description="Disordered" evidence="1">
    <location>
        <begin position="50"/>
        <end position="82"/>
    </location>
</feature>
<sequence length="95" mass="10216">MEARKVTVVVLALVQVDDLAARFEIADWISFGHLQALQFCPARLTSVSSDNASKKSQISSGHNPTSEHTDQRPKATPSAPAIREMAAGCGAVRLR</sequence>
<feature type="compositionally biased region" description="Polar residues" evidence="1">
    <location>
        <begin position="50"/>
        <end position="64"/>
    </location>
</feature>
<dbReference type="AlphaFoldDB" id="A0A1M6VYN6"/>
<keyword evidence="3" id="KW-1185">Reference proteome</keyword>
<reference evidence="3" key="1">
    <citation type="submission" date="2016-11" db="EMBL/GenBank/DDBJ databases">
        <authorList>
            <person name="Varghese N."/>
            <person name="Submissions S."/>
        </authorList>
    </citation>
    <scope>NUCLEOTIDE SEQUENCE [LARGE SCALE GENOMIC DNA]</scope>
    <source>
        <strain evidence="3">DSM 29327</strain>
    </source>
</reference>
<organism evidence="2 3">
    <name type="scientific">Roseovarius marisflavi</name>
    <dbReference type="NCBI Taxonomy" id="1054996"/>
    <lineage>
        <taxon>Bacteria</taxon>
        <taxon>Pseudomonadati</taxon>
        <taxon>Pseudomonadota</taxon>
        <taxon>Alphaproteobacteria</taxon>
        <taxon>Rhodobacterales</taxon>
        <taxon>Roseobacteraceae</taxon>
        <taxon>Roseovarius</taxon>
    </lineage>
</organism>
<proteinExistence type="predicted"/>
<protein>
    <submittedName>
        <fullName evidence="2">Uncharacterized protein</fullName>
    </submittedName>
</protein>
<name>A0A1M6VYN6_9RHOB</name>